<dbReference type="Pfam" id="PF13649">
    <property type="entry name" value="Methyltransf_25"/>
    <property type="match status" value="1"/>
</dbReference>
<sequence length="253" mass="27888">MLGDAFLLLHTDLPREGPGSDECTREALRRLRPLLPPSPRVLDLGCGPGRQTLVLAKELGTPIIAVDSHEPFLKRLEAEAAAQGLGHLVRTRRADFAALEDAPGSVDLIWSEGAIYVLGWGAGLRRWHPVLREGGLLAASEATWLSDSPPSEAADFWREAYPRMGTIASNSATAREAGFEVLDTFVLPAPAWWDEYYHPLEARMASLRERARGDADLATAIAETEREIELYTRYGTSYGYVFYLLRARGQGGR</sequence>
<dbReference type="GO" id="GO:0032259">
    <property type="term" value="P:methylation"/>
    <property type="evidence" value="ECO:0007669"/>
    <property type="project" value="UniProtKB-KW"/>
</dbReference>
<organism evidence="4 6">
    <name type="scientific">Archangium gephyra</name>
    <dbReference type="NCBI Taxonomy" id="48"/>
    <lineage>
        <taxon>Bacteria</taxon>
        <taxon>Pseudomonadati</taxon>
        <taxon>Myxococcota</taxon>
        <taxon>Myxococcia</taxon>
        <taxon>Myxococcales</taxon>
        <taxon>Cystobacterineae</taxon>
        <taxon>Archangiaceae</taxon>
        <taxon>Archangium</taxon>
    </lineage>
</organism>
<evidence type="ECO:0000256" key="2">
    <source>
        <dbReference type="ARBA" id="ARBA00022679"/>
    </source>
</evidence>
<protein>
    <submittedName>
        <fullName evidence="5">Serine/threonine-protein kinase HipA</fullName>
    </submittedName>
    <submittedName>
        <fullName evidence="4">Transcription regulator</fullName>
    </submittedName>
</protein>
<evidence type="ECO:0000256" key="1">
    <source>
        <dbReference type="ARBA" id="ARBA00022603"/>
    </source>
</evidence>
<dbReference type="CDD" id="cd02440">
    <property type="entry name" value="AdoMet_MTases"/>
    <property type="match status" value="1"/>
</dbReference>
<feature type="domain" description="Methyltransferase" evidence="3">
    <location>
        <begin position="41"/>
        <end position="135"/>
    </location>
</feature>
<dbReference type="Proteomes" id="UP000256345">
    <property type="component" value="Unassembled WGS sequence"/>
</dbReference>
<dbReference type="PANTHER" id="PTHR43861">
    <property type="entry name" value="TRANS-ACONITATE 2-METHYLTRANSFERASE-RELATED"/>
    <property type="match status" value="1"/>
</dbReference>
<dbReference type="AlphaFoldDB" id="A0AAC8TAY1"/>
<evidence type="ECO:0000313" key="6">
    <source>
        <dbReference type="Proteomes" id="UP000035579"/>
    </source>
</evidence>
<keyword evidence="7" id="KW-1185">Reference proteome</keyword>
<dbReference type="InterPro" id="IPR041698">
    <property type="entry name" value="Methyltransf_25"/>
</dbReference>
<dbReference type="PANTHER" id="PTHR43861:SF1">
    <property type="entry name" value="TRANS-ACONITATE 2-METHYLTRANSFERASE"/>
    <property type="match status" value="1"/>
</dbReference>
<evidence type="ECO:0000313" key="5">
    <source>
        <dbReference type="EMBL" id="REG15464.1"/>
    </source>
</evidence>
<accession>A0AAC8TAY1</accession>
<dbReference type="GO" id="GO:0008168">
    <property type="term" value="F:methyltransferase activity"/>
    <property type="evidence" value="ECO:0007669"/>
    <property type="project" value="UniProtKB-KW"/>
</dbReference>
<keyword evidence="2" id="KW-0808">Transferase</keyword>
<name>A0AAC8TAY1_9BACT</name>
<proteinExistence type="predicted"/>
<dbReference type="SUPFAM" id="SSF53335">
    <property type="entry name" value="S-adenosyl-L-methionine-dependent methyltransferases"/>
    <property type="match status" value="1"/>
</dbReference>
<keyword evidence="1" id="KW-0489">Methyltransferase</keyword>
<dbReference type="InterPro" id="IPR029063">
    <property type="entry name" value="SAM-dependent_MTases_sf"/>
</dbReference>
<evidence type="ECO:0000259" key="3">
    <source>
        <dbReference type="Pfam" id="PF13649"/>
    </source>
</evidence>
<dbReference type="Gene3D" id="3.40.50.150">
    <property type="entry name" value="Vaccinia Virus protein VP39"/>
    <property type="match status" value="1"/>
</dbReference>
<dbReference type="Proteomes" id="UP000035579">
    <property type="component" value="Chromosome"/>
</dbReference>
<dbReference type="GO" id="GO:0016301">
    <property type="term" value="F:kinase activity"/>
    <property type="evidence" value="ECO:0007669"/>
    <property type="project" value="UniProtKB-KW"/>
</dbReference>
<evidence type="ECO:0000313" key="7">
    <source>
        <dbReference type="Proteomes" id="UP000256345"/>
    </source>
</evidence>
<dbReference type="KEGG" id="age:AA314_00953"/>
<gene>
    <name evidence="4" type="ORF">AA314_00953</name>
    <name evidence="5" type="ORF">ATI61_12449</name>
</gene>
<dbReference type="EMBL" id="CP011509">
    <property type="protein sequence ID" value="AKI99326.1"/>
    <property type="molecule type" value="Genomic_DNA"/>
</dbReference>
<reference evidence="5 7" key="2">
    <citation type="submission" date="2018-08" db="EMBL/GenBank/DDBJ databases">
        <title>Genomic Encyclopedia of Archaeal and Bacterial Type Strains, Phase II (KMG-II): from individual species to whole genera.</title>
        <authorList>
            <person name="Goeker M."/>
        </authorList>
    </citation>
    <scope>NUCLEOTIDE SEQUENCE [LARGE SCALE GENOMIC DNA]</scope>
    <source>
        <strain evidence="5 7">DSM 2261</strain>
    </source>
</reference>
<evidence type="ECO:0000313" key="4">
    <source>
        <dbReference type="EMBL" id="AKI99326.1"/>
    </source>
</evidence>
<dbReference type="RefSeq" id="WP_047854459.1">
    <property type="nucleotide sequence ID" value="NZ_CP011509.1"/>
</dbReference>
<dbReference type="EMBL" id="QUMU01000024">
    <property type="protein sequence ID" value="REG15464.1"/>
    <property type="molecule type" value="Genomic_DNA"/>
</dbReference>
<reference evidence="4 6" key="1">
    <citation type="submission" date="2015-05" db="EMBL/GenBank/DDBJ databases">
        <title>Genome assembly of Archangium gephyra DSM 2261.</title>
        <authorList>
            <person name="Sharma G."/>
            <person name="Subramanian S."/>
        </authorList>
    </citation>
    <scope>NUCLEOTIDE SEQUENCE [LARGE SCALE GENOMIC DNA]</scope>
    <source>
        <strain evidence="4 6">DSM 2261</strain>
    </source>
</reference>
<keyword evidence="5" id="KW-0418">Kinase</keyword>